<dbReference type="PANTHER" id="PTHR13132:SF29">
    <property type="entry name" value="ALPHA-(1,6)-FUCOSYLTRANSFERASE"/>
    <property type="match status" value="1"/>
</dbReference>
<keyword evidence="4" id="KW-1185">Reference proteome</keyword>
<dbReference type="PANTHER" id="PTHR13132">
    <property type="entry name" value="ALPHA- 1,6 -FUCOSYLTRANSFERASE"/>
    <property type="match status" value="1"/>
</dbReference>
<proteinExistence type="predicted"/>
<protein>
    <submittedName>
        <fullName evidence="3">Mitochondrial inner membrane protein required for protein import</fullName>
    </submittedName>
</protein>
<feature type="compositionally biased region" description="Polar residues" evidence="1">
    <location>
        <begin position="38"/>
        <end position="52"/>
    </location>
</feature>
<feature type="chain" id="PRO_5042842814" evidence="2">
    <location>
        <begin position="27"/>
        <end position="487"/>
    </location>
</feature>
<dbReference type="GO" id="GO:0046921">
    <property type="term" value="F:alpha-(1-&gt;6)-fucosyltransferase activity"/>
    <property type="evidence" value="ECO:0007669"/>
    <property type="project" value="TreeGrafter"/>
</dbReference>
<organism evidence="3 4">
    <name type="scientific">Orbilia javanica</name>
    <dbReference type="NCBI Taxonomy" id="47235"/>
    <lineage>
        <taxon>Eukaryota</taxon>
        <taxon>Fungi</taxon>
        <taxon>Dikarya</taxon>
        <taxon>Ascomycota</taxon>
        <taxon>Pezizomycotina</taxon>
        <taxon>Orbiliomycetes</taxon>
        <taxon>Orbiliales</taxon>
        <taxon>Orbiliaceae</taxon>
        <taxon>Orbilia</taxon>
    </lineage>
</organism>
<dbReference type="EMBL" id="JAVHNR010000004">
    <property type="protein sequence ID" value="KAK6345062.1"/>
    <property type="molecule type" value="Genomic_DNA"/>
</dbReference>
<feature type="signal peptide" evidence="2">
    <location>
        <begin position="1"/>
        <end position="26"/>
    </location>
</feature>
<name>A0AAN8MZB5_9PEZI</name>
<reference evidence="3 4" key="1">
    <citation type="submission" date="2019-10" db="EMBL/GenBank/DDBJ databases">
        <authorList>
            <person name="Palmer J.M."/>
        </authorList>
    </citation>
    <scope>NUCLEOTIDE SEQUENCE [LARGE SCALE GENOMIC DNA]</scope>
    <source>
        <strain evidence="3 4">TWF718</strain>
    </source>
</reference>
<dbReference type="GO" id="GO:0006487">
    <property type="term" value="P:protein N-linked glycosylation"/>
    <property type="evidence" value="ECO:0007669"/>
    <property type="project" value="TreeGrafter"/>
</dbReference>
<dbReference type="Gene3D" id="3.40.50.11350">
    <property type="match status" value="1"/>
</dbReference>
<evidence type="ECO:0000256" key="1">
    <source>
        <dbReference type="SAM" id="MobiDB-lite"/>
    </source>
</evidence>
<gene>
    <name evidence="3" type="primary">TIM50_2</name>
    <name evidence="3" type="ORF">TWF718_007001</name>
</gene>
<comment type="caution">
    <text evidence="3">The sequence shown here is derived from an EMBL/GenBank/DDBJ whole genome shotgun (WGS) entry which is preliminary data.</text>
</comment>
<evidence type="ECO:0000313" key="3">
    <source>
        <dbReference type="EMBL" id="KAK6345062.1"/>
    </source>
</evidence>
<keyword evidence="2" id="KW-0732">Signal</keyword>
<evidence type="ECO:0000313" key="4">
    <source>
        <dbReference type="Proteomes" id="UP001313282"/>
    </source>
</evidence>
<dbReference type="Proteomes" id="UP001313282">
    <property type="component" value="Unassembled WGS sequence"/>
</dbReference>
<accession>A0AAN8MZB5</accession>
<dbReference type="AlphaFoldDB" id="A0AAN8MZB5"/>
<sequence length="487" mass="55660">MPSFISQFTTALLLLLLLWHYFSPWAIVVQRREYSNKSSNITTGDEVSTSKNPVEISQKPSQGRDEIEQRLGSLEEAFLKNVKAGSTTPNISRDDAIRMIYDVEKKEDWLDLIERQDDHGLMALTKTAQRYIYEKQHPSNCGSQRYLILNKFPGDDAFGLGAIVQRISDYLSVAIQTDSILLYATDTPPGEHFLSEDGTAPCGRSFDCLFQELSNCSSKAQKGMNSNTQSTFSDRQLDLDVEAFLAKHKHPIPLVFEEALKKLQPDITGEMLKYWWRAQAAAYIMRFNSNTSRRLKQFRLGENTRQLGIQWDINGDPKEVNVPFPIPEGTISMHVRHGDKGSEMRLVPFNDYVVRAEKYSAENPLGSWKRAFLSTEDPNVIEQMKTMARITPFTYSGSNSRWTWYWTDIPRLNTGPETQLKEFGNRTDLTIKWVLQLVMAIECDVFVGTRGSGWNRLIDSLRCVWLASCKQPFLEVGFENDWIGYGP</sequence>
<feature type="region of interest" description="Disordered" evidence="1">
    <location>
        <begin position="38"/>
        <end position="65"/>
    </location>
</feature>
<evidence type="ECO:0000256" key="2">
    <source>
        <dbReference type="SAM" id="SignalP"/>
    </source>
</evidence>